<comment type="caution">
    <text evidence="1">The sequence shown here is derived from an EMBL/GenBank/DDBJ whole genome shotgun (WGS) entry which is preliminary data.</text>
</comment>
<gene>
    <name evidence="1" type="ORF">AB0I48_17635</name>
</gene>
<sequence>MFETCYSPHDVAHLLRHRYGLPVEVSESRPTVVCGARLDAVDMPALLGSRVLEILRDSDIGPVVANPRDTTWTFLIAPPIRPTPTPDLTAYGVRVRASGRRVILPMSDRGFGWRWAREPLPGSLRLPAGSAVCAAIEQLTDVIAPPSNRYGHNCVAVEDVTART</sequence>
<dbReference type="RefSeq" id="WP_355088262.1">
    <property type="nucleotide sequence ID" value="NZ_JBEXKW010000042.1"/>
</dbReference>
<reference evidence="1 2" key="1">
    <citation type="submission" date="2024-06" db="EMBL/GenBank/DDBJ databases">
        <title>The Natural Products Discovery Center: Release of the First 8490 Sequenced Strains for Exploring Actinobacteria Biosynthetic Diversity.</title>
        <authorList>
            <person name="Kalkreuter E."/>
            <person name="Kautsar S.A."/>
            <person name="Yang D."/>
            <person name="Bader C.D."/>
            <person name="Teijaro C.N."/>
            <person name="Fluegel L."/>
            <person name="Davis C.M."/>
            <person name="Simpson J.R."/>
            <person name="Lauterbach L."/>
            <person name="Steele A.D."/>
            <person name="Gui C."/>
            <person name="Meng S."/>
            <person name="Li G."/>
            <person name="Viehrig K."/>
            <person name="Ye F."/>
            <person name="Su P."/>
            <person name="Kiefer A.F."/>
            <person name="Nichols A."/>
            <person name="Cepeda A.J."/>
            <person name="Yan W."/>
            <person name="Fan B."/>
            <person name="Jiang Y."/>
            <person name="Adhikari A."/>
            <person name="Zheng C.-J."/>
            <person name="Schuster L."/>
            <person name="Cowan T.M."/>
            <person name="Smanski M.J."/>
            <person name="Chevrette M.G."/>
            <person name="De Carvalho L.P.S."/>
            <person name="Shen B."/>
        </authorList>
    </citation>
    <scope>NUCLEOTIDE SEQUENCE [LARGE SCALE GENOMIC DNA]</scope>
    <source>
        <strain evidence="1 2">NPDC050403</strain>
    </source>
</reference>
<protein>
    <submittedName>
        <fullName evidence="1">Uncharacterized protein</fullName>
    </submittedName>
</protein>
<accession>A0ABV3FVT1</accession>
<name>A0ABV3FVT1_9NOCA</name>
<evidence type="ECO:0000313" key="1">
    <source>
        <dbReference type="EMBL" id="MEV0709385.1"/>
    </source>
</evidence>
<keyword evidence="2" id="KW-1185">Reference proteome</keyword>
<evidence type="ECO:0000313" key="2">
    <source>
        <dbReference type="Proteomes" id="UP001551695"/>
    </source>
</evidence>
<organism evidence="1 2">
    <name type="scientific">Nocardia aurea</name>
    <dbReference type="NCBI Taxonomy" id="2144174"/>
    <lineage>
        <taxon>Bacteria</taxon>
        <taxon>Bacillati</taxon>
        <taxon>Actinomycetota</taxon>
        <taxon>Actinomycetes</taxon>
        <taxon>Mycobacteriales</taxon>
        <taxon>Nocardiaceae</taxon>
        <taxon>Nocardia</taxon>
    </lineage>
</organism>
<proteinExistence type="predicted"/>
<dbReference type="Proteomes" id="UP001551695">
    <property type="component" value="Unassembled WGS sequence"/>
</dbReference>
<dbReference type="EMBL" id="JBFAKC010000007">
    <property type="protein sequence ID" value="MEV0709385.1"/>
    <property type="molecule type" value="Genomic_DNA"/>
</dbReference>